<feature type="transmembrane region" description="Helical" evidence="1">
    <location>
        <begin position="32"/>
        <end position="54"/>
    </location>
</feature>
<protein>
    <submittedName>
        <fullName evidence="2">ZIP Zinc transporter</fullName>
    </submittedName>
</protein>
<gene>
    <name evidence="2" type="ORF">AWB74_07329</name>
</gene>
<dbReference type="Proteomes" id="UP000055019">
    <property type="component" value="Unassembled WGS sequence"/>
</dbReference>
<feature type="transmembrane region" description="Helical" evidence="1">
    <location>
        <begin position="172"/>
        <end position="190"/>
    </location>
</feature>
<keyword evidence="1" id="KW-0812">Transmembrane</keyword>
<keyword evidence="1" id="KW-0472">Membrane</keyword>
<feature type="transmembrane region" description="Helical" evidence="1">
    <location>
        <begin position="225"/>
        <end position="241"/>
    </location>
</feature>
<keyword evidence="1" id="KW-1133">Transmembrane helix</keyword>
<feature type="transmembrane region" description="Helical" evidence="1">
    <location>
        <begin position="114"/>
        <end position="133"/>
    </location>
</feature>
<accession>A0A158KX11</accession>
<reference evidence="2" key="1">
    <citation type="submission" date="2016-01" db="EMBL/GenBank/DDBJ databases">
        <authorList>
            <person name="Peeters C."/>
        </authorList>
    </citation>
    <scope>NUCLEOTIDE SEQUENCE [LARGE SCALE GENOMIC DNA]</scope>
    <source>
        <strain evidence="2">LMG 29317</strain>
    </source>
</reference>
<evidence type="ECO:0000313" key="2">
    <source>
        <dbReference type="EMBL" id="SAL85505.1"/>
    </source>
</evidence>
<feature type="transmembrane region" description="Helical" evidence="1">
    <location>
        <begin position="74"/>
        <end position="93"/>
    </location>
</feature>
<dbReference type="EMBL" id="FCOM02000061">
    <property type="protein sequence ID" value="SAL85505.1"/>
    <property type="molecule type" value="Genomic_DNA"/>
</dbReference>
<dbReference type="AlphaFoldDB" id="A0A158KX11"/>
<dbReference type="RefSeq" id="WP_061151503.1">
    <property type="nucleotide sequence ID" value="NZ_FCOM02000061.1"/>
</dbReference>
<comment type="caution">
    <text evidence="2">The sequence shown here is derived from an EMBL/GenBank/DDBJ whole genome shotgun (WGS) entry which is preliminary data.</text>
</comment>
<dbReference type="OrthoDB" id="21325at2"/>
<evidence type="ECO:0000313" key="3">
    <source>
        <dbReference type="Proteomes" id="UP000055019"/>
    </source>
</evidence>
<sequence>MVVAIFVATCGLIIVHLFGARLRFLEGTPRSIWLSAAGGISVSYVFVHLLPELAAGQEIIRKSVSGIFKALDQHVYLMALSGLVVFYGLERAAKQSHVEHDAASTETTSDTGIFWFHMTSFAIYNVLIGYLLANNFRSIRPLIIFFVAMALHFLVTDFGLSKEFKRTYISVGRWLVSAAIVVGVVIGIFIRIPDVATSALVAILAGGVILNVLKEELPEDRRSRFTPFLFGAAAYAALLLSF</sequence>
<feature type="transmembrane region" description="Helical" evidence="1">
    <location>
        <begin position="139"/>
        <end position="160"/>
    </location>
</feature>
<name>A0A158KX11_9BURK</name>
<organism evidence="2 3">
    <name type="scientific">Caballeronia arvi</name>
    <dbReference type="NCBI Taxonomy" id="1777135"/>
    <lineage>
        <taxon>Bacteria</taxon>
        <taxon>Pseudomonadati</taxon>
        <taxon>Pseudomonadota</taxon>
        <taxon>Betaproteobacteria</taxon>
        <taxon>Burkholderiales</taxon>
        <taxon>Burkholderiaceae</taxon>
        <taxon>Caballeronia</taxon>
    </lineage>
</organism>
<evidence type="ECO:0000256" key="1">
    <source>
        <dbReference type="SAM" id="Phobius"/>
    </source>
</evidence>
<keyword evidence="3" id="KW-1185">Reference proteome</keyword>
<feature type="transmembrane region" description="Helical" evidence="1">
    <location>
        <begin position="196"/>
        <end position="213"/>
    </location>
</feature>
<proteinExistence type="predicted"/>
<feature type="transmembrane region" description="Helical" evidence="1">
    <location>
        <begin position="6"/>
        <end position="25"/>
    </location>
</feature>